<dbReference type="PROSITE" id="PS51194">
    <property type="entry name" value="HELICASE_CTER"/>
    <property type="match status" value="1"/>
</dbReference>
<dbReference type="GO" id="GO:0003676">
    <property type="term" value="F:nucleic acid binding"/>
    <property type="evidence" value="ECO:0007669"/>
    <property type="project" value="InterPro"/>
</dbReference>
<dbReference type="InterPro" id="IPR004589">
    <property type="entry name" value="DNA_helicase_ATP-dep_RecQ"/>
</dbReference>
<gene>
    <name evidence="7" type="ordered locus">TREAZ_1334</name>
</gene>
<dbReference type="Pfam" id="PF00270">
    <property type="entry name" value="DEAD"/>
    <property type="match status" value="1"/>
</dbReference>
<proteinExistence type="predicted"/>
<dbReference type="GO" id="GO:0016787">
    <property type="term" value="F:hydrolase activity"/>
    <property type="evidence" value="ECO:0007669"/>
    <property type="project" value="UniProtKB-KW"/>
</dbReference>
<dbReference type="KEGG" id="taz:TREAZ_1334"/>
<dbReference type="GO" id="GO:0043138">
    <property type="term" value="F:3'-5' DNA helicase activity"/>
    <property type="evidence" value="ECO:0007669"/>
    <property type="project" value="TreeGrafter"/>
</dbReference>
<dbReference type="Pfam" id="PF00271">
    <property type="entry name" value="Helicase_C"/>
    <property type="match status" value="1"/>
</dbReference>
<evidence type="ECO:0000256" key="3">
    <source>
        <dbReference type="ARBA" id="ARBA00022806"/>
    </source>
</evidence>
<feature type="domain" description="Helicase ATP-binding" evidence="5">
    <location>
        <begin position="82"/>
        <end position="252"/>
    </location>
</feature>
<dbReference type="AlphaFoldDB" id="F5YFX3"/>
<dbReference type="PROSITE" id="PS51192">
    <property type="entry name" value="HELICASE_ATP_BIND_1"/>
    <property type="match status" value="1"/>
</dbReference>
<evidence type="ECO:0000256" key="2">
    <source>
        <dbReference type="ARBA" id="ARBA00022801"/>
    </source>
</evidence>
<dbReference type="InParanoid" id="F5YFX3"/>
<dbReference type="SMART" id="SM00487">
    <property type="entry name" value="DEXDc"/>
    <property type="match status" value="1"/>
</dbReference>
<evidence type="ECO:0000256" key="4">
    <source>
        <dbReference type="ARBA" id="ARBA00022840"/>
    </source>
</evidence>
<dbReference type="NCBIfam" id="TIGR00614">
    <property type="entry name" value="recQ_fam"/>
    <property type="match status" value="1"/>
</dbReference>
<keyword evidence="3 7" id="KW-0347">Helicase</keyword>
<dbReference type="InterPro" id="IPR001650">
    <property type="entry name" value="Helicase_C-like"/>
</dbReference>
<dbReference type="PANTHER" id="PTHR13710">
    <property type="entry name" value="DNA HELICASE RECQ FAMILY MEMBER"/>
    <property type="match status" value="1"/>
</dbReference>
<evidence type="ECO:0000256" key="1">
    <source>
        <dbReference type="ARBA" id="ARBA00022741"/>
    </source>
</evidence>
<dbReference type="GO" id="GO:0005737">
    <property type="term" value="C:cytoplasm"/>
    <property type="evidence" value="ECO:0007669"/>
    <property type="project" value="TreeGrafter"/>
</dbReference>
<dbReference type="CDD" id="cd17920">
    <property type="entry name" value="DEXHc_RecQ"/>
    <property type="match status" value="1"/>
</dbReference>
<dbReference type="PANTHER" id="PTHR13710:SF108">
    <property type="entry name" value="ATP-DEPENDENT DNA HELICASE Q4"/>
    <property type="match status" value="1"/>
</dbReference>
<dbReference type="InterPro" id="IPR014001">
    <property type="entry name" value="Helicase_ATP-bd"/>
</dbReference>
<dbReference type="InterPro" id="IPR011545">
    <property type="entry name" value="DEAD/DEAH_box_helicase_dom"/>
</dbReference>
<reference evidence="7 8" key="2">
    <citation type="journal article" date="2011" name="ISME J.">
        <title>RNA-seq reveals cooperative metabolic interactions between two termite-gut spirochete species in co-culture.</title>
        <authorList>
            <person name="Rosenthal A.Z."/>
            <person name="Matson E.G."/>
            <person name="Eldar A."/>
            <person name="Leadbetter J.R."/>
        </authorList>
    </citation>
    <scope>NUCLEOTIDE SEQUENCE [LARGE SCALE GENOMIC DNA]</scope>
    <source>
        <strain evidence="8">ATCC BAA-888 / DSM 13862 / ZAS-9</strain>
    </source>
</reference>
<keyword evidence="4" id="KW-0067">ATP-binding</keyword>
<name>F5YFX3_LEAAZ</name>
<keyword evidence="1" id="KW-0547">Nucleotide-binding</keyword>
<dbReference type="Gene3D" id="3.40.50.300">
    <property type="entry name" value="P-loop containing nucleotide triphosphate hydrolases"/>
    <property type="match status" value="2"/>
</dbReference>
<dbReference type="SMART" id="SM00490">
    <property type="entry name" value="HELICc"/>
    <property type="match status" value="1"/>
</dbReference>
<organism evidence="7 8">
    <name type="scientific">Leadbettera azotonutricia (strain ATCC BAA-888 / DSM 13862 / ZAS-9)</name>
    <name type="common">Treponema azotonutricium</name>
    <dbReference type="NCBI Taxonomy" id="545695"/>
    <lineage>
        <taxon>Bacteria</taxon>
        <taxon>Pseudomonadati</taxon>
        <taxon>Spirochaetota</taxon>
        <taxon>Spirochaetia</taxon>
        <taxon>Spirochaetales</taxon>
        <taxon>Breznakiellaceae</taxon>
        <taxon>Leadbettera</taxon>
    </lineage>
</organism>
<evidence type="ECO:0000259" key="5">
    <source>
        <dbReference type="PROSITE" id="PS51192"/>
    </source>
</evidence>
<keyword evidence="2" id="KW-0378">Hydrolase</keyword>
<dbReference type="GO" id="GO:0009378">
    <property type="term" value="F:four-way junction helicase activity"/>
    <property type="evidence" value="ECO:0007669"/>
    <property type="project" value="TreeGrafter"/>
</dbReference>
<reference evidence="8" key="1">
    <citation type="submission" date="2009-12" db="EMBL/GenBank/DDBJ databases">
        <title>Complete sequence of Treponema azotonutricium strain ZAS-9.</title>
        <authorList>
            <person name="Tetu S.G."/>
            <person name="Matson E."/>
            <person name="Ren Q."/>
            <person name="Seshadri R."/>
            <person name="Elbourne L."/>
            <person name="Hassan K.A."/>
            <person name="Durkin A."/>
            <person name="Radune D."/>
            <person name="Mohamoud Y."/>
            <person name="Shay R."/>
            <person name="Jin S."/>
            <person name="Zhang X."/>
            <person name="Lucey K."/>
            <person name="Ballor N.R."/>
            <person name="Ottesen E."/>
            <person name="Rosenthal R."/>
            <person name="Allen A."/>
            <person name="Leadbetter J.R."/>
            <person name="Paulsen I.T."/>
        </authorList>
    </citation>
    <scope>NUCLEOTIDE SEQUENCE [LARGE SCALE GENOMIC DNA]</scope>
    <source>
        <strain evidence="8">ATCC BAA-888 / DSM 13862 / ZAS-9</strain>
    </source>
</reference>
<dbReference type="InterPro" id="IPR027417">
    <property type="entry name" value="P-loop_NTPase"/>
</dbReference>
<evidence type="ECO:0000313" key="8">
    <source>
        <dbReference type="Proteomes" id="UP000009222"/>
    </source>
</evidence>
<dbReference type="HOGENOM" id="CLU_001103_9_7_12"/>
<evidence type="ECO:0000259" key="6">
    <source>
        <dbReference type="PROSITE" id="PS51194"/>
    </source>
</evidence>
<protein>
    <submittedName>
        <fullName evidence="7">ATP-dependent DNA helicase, RecQ family</fullName>
    </submittedName>
</protein>
<evidence type="ECO:0000313" key="7">
    <source>
        <dbReference type="EMBL" id="AEF82207.1"/>
    </source>
</evidence>
<keyword evidence="8" id="KW-1185">Reference proteome</keyword>
<dbReference type="eggNOG" id="COG0514">
    <property type="taxonomic scope" value="Bacteria"/>
</dbReference>
<accession>F5YFX3</accession>
<dbReference type="Proteomes" id="UP000009222">
    <property type="component" value="Chromosome"/>
</dbReference>
<dbReference type="SUPFAM" id="SSF52540">
    <property type="entry name" value="P-loop containing nucleoside triphosphate hydrolases"/>
    <property type="match status" value="1"/>
</dbReference>
<dbReference type="STRING" id="545695.TREAZ_1334"/>
<dbReference type="GO" id="GO:0005524">
    <property type="term" value="F:ATP binding"/>
    <property type="evidence" value="ECO:0007669"/>
    <property type="project" value="UniProtKB-KW"/>
</dbReference>
<sequence length="531" mass="59237">MRPASQCHIEDMETVDATEKIEIPDPLGRALKEFFGMSYLFPYQRLVIANILEAAASRGIGIKWPGGFGEAPEEDTGSPLDESDAESLGRQIVILPTGAGKSLCFQLPAMLLDGPTLVIYPILSLMADQERRLKEMPQGFAPVTLRGGQSREERAEIWAKIRSRESRFIIANPEVLLTPQVMEELGKAGLIHLVIDEAHTVSEWGESFRPSYLRIGEIIEAAGRPLVTAFTATASAPVLEKIEKYIFGVKEGETGTRRIIGNPDRSNISYSARGAILKDLAVRDLLAKYERPAIVFCSSRKGTENLARYLRNGLSEREIKFYHAGLSRPEKTAVEKWFFGSPGGVLIATCAYGMGVDKADIRTVIHRDCPPSVEAYLQESGRAGRDGKQSHAFLLWGPEDEGQLRRAKTEADRSRIRALLAYAHCTDSCRRENLLKLLNYDSNGTAPESDCCDVCESNASDELREVRSVWDFIRRNQRRYTMGEAASLIASNPAVNCSDSEAMELLRNLKKQKKIVISRNFLWKNKLRVLR</sequence>
<dbReference type="GO" id="GO:0000724">
    <property type="term" value="P:double-strand break repair via homologous recombination"/>
    <property type="evidence" value="ECO:0007669"/>
    <property type="project" value="TreeGrafter"/>
</dbReference>
<dbReference type="EMBL" id="CP001841">
    <property type="protein sequence ID" value="AEF82207.1"/>
    <property type="molecule type" value="Genomic_DNA"/>
</dbReference>
<dbReference type="GO" id="GO:0005694">
    <property type="term" value="C:chromosome"/>
    <property type="evidence" value="ECO:0007669"/>
    <property type="project" value="TreeGrafter"/>
</dbReference>
<feature type="domain" description="Helicase C-terminal" evidence="6">
    <location>
        <begin position="281"/>
        <end position="438"/>
    </location>
</feature>